<dbReference type="SUPFAM" id="SSF52540">
    <property type="entry name" value="P-loop containing nucleoside triphosphate hydrolases"/>
    <property type="match status" value="1"/>
</dbReference>
<dbReference type="PANTHER" id="PTHR19248">
    <property type="entry name" value="ATP-BINDING TRANSPORT PROTEIN-RELATED"/>
    <property type="match status" value="1"/>
</dbReference>
<keyword evidence="3" id="KW-1185">Reference proteome</keyword>
<feature type="region of interest" description="Disordered" evidence="1">
    <location>
        <begin position="1"/>
        <end position="20"/>
    </location>
</feature>
<gene>
    <name evidence="2" type="ORF">F8M41_005690</name>
</gene>
<dbReference type="Proteomes" id="UP000439903">
    <property type="component" value="Unassembled WGS sequence"/>
</dbReference>
<protein>
    <submittedName>
        <fullName evidence="2">ABC transporter E family member 2</fullName>
    </submittedName>
</protein>
<dbReference type="Gene3D" id="3.40.50.300">
    <property type="entry name" value="P-loop containing nucleotide triphosphate hydrolases"/>
    <property type="match status" value="1"/>
</dbReference>
<evidence type="ECO:0000313" key="3">
    <source>
        <dbReference type="Proteomes" id="UP000439903"/>
    </source>
</evidence>
<accession>A0A8H3X8E7</accession>
<dbReference type="OrthoDB" id="2105023at2759"/>
<evidence type="ECO:0000313" key="2">
    <source>
        <dbReference type="EMBL" id="KAF0429463.1"/>
    </source>
</evidence>
<dbReference type="EMBL" id="WTPW01001543">
    <property type="protein sequence ID" value="KAF0429463.1"/>
    <property type="molecule type" value="Genomic_DNA"/>
</dbReference>
<comment type="caution">
    <text evidence="2">The sequence shown here is derived from an EMBL/GenBank/DDBJ whole genome shotgun (WGS) entry which is preliminary data.</text>
</comment>
<dbReference type="AlphaFoldDB" id="A0A8H3X8E7"/>
<dbReference type="InterPro" id="IPR027417">
    <property type="entry name" value="P-loop_NTPase"/>
</dbReference>
<sequence length="204" mass="24115">MIDFTTVDRKRKESTPNKNEELTPAESFFIMNFKRCACGYGSGSESETEKQKLGPSSIIDLSSEFDGESTHGLEMSCFELCASYRYWDARSYLWKEEIFNELDLRDVLDRQVIDLNLYMFDEPSSYLDVKQRLNAARTIRSLLQPDRYVIVVEHDLSVLDYLSDFICVPIENLRFREESLSLKERPDDDKHQNRYAIRKYIFFY</sequence>
<dbReference type="InterPro" id="IPR013283">
    <property type="entry name" value="RLI1"/>
</dbReference>
<name>A0A8H3X8E7_GIGMA</name>
<organism evidence="2 3">
    <name type="scientific">Gigaspora margarita</name>
    <dbReference type="NCBI Taxonomy" id="4874"/>
    <lineage>
        <taxon>Eukaryota</taxon>
        <taxon>Fungi</taxon>
        <taxon>Fungi incertae sedis</taxon>
        <taxon>Mucoromycota</taxon>
        <taxon>Glomeromycotina</taxon>
        <taxon>Glomeromycetes</taxon>
        <taxon>Diversisporales</taxon>
        <taxon>Gigasporaceae</taxon>
        <taxon>Gigaspora</taxon>
    </lineage>
</organism>
<evidence type="ECO:0000256" key="1">
    <source>
        <dbReference type="SAM" id="MobiDB-lite"/>
    </source>
</evidence>
<proteinExistence type="predicted"/>
<reference evidence="2 3" key="1">
    <citation type="journal article" date="2019" name="Environ. Microbiol.">
        <title>At the nexus of three kingdoms: the genome of the mycorrhizal fungus Gigaspora margarita provides insights into plant, endobacterial and fungal interactions.</title>
        <authorList>
            <person name="Venice F."/>
            <person name="Ghignone S."/>
            <person name="Salvioli di Fossalunga A."/>
            <person name="Amselem J."/>
            <person name="Novero M."/>
            <person name="Xianan X."/>
            <person name="Sedzielewska Toro K."/>
            <person name="Morin E."/>
            <person name="Lipzen A."/>
            <person name="Grigoriev I.V."/>
            <person name="Henrissat B."/>
            <person name="Martin F.M."/>
            <person name="Bonfante P."/>
        </authorList>
    </citation>
    <scope>NUCLEOTIDE SEQUENCE [LARGE SCALE GENOMIC DNA]</scope>
    <source>
        <strain evidence="2 3">BEG34</strain>
    </source>
</reference>